<dbReference type="FunFam" id="2.60.40.10:FF:000328">
    <property type="entry name" value="CLUMA_CG000981, isoform A"/>
    <property type="match status" value="1"/>
</dbReference>
<feature type="domain" description="Ig-like" evidence="10">
    <location>
        <begin position="36"/>
        <end position="133"/>
    </location>
</feature>
<keyword evidence="4" id="KW-0677">Repeat</keyword>
<evidence type="ECO:0000256" key="6">
    <source>
        <dbReference type="ARBA" id="ARBA00023157"/>
    </source>
</evidence>
<gene>
    <name evidence="11" type="ORF">PVAND_006073</name>
</gene>
<dbReference type="GO" id="GO:0043005">
    <property type="term" value="C:neuron projection"/>
    <property type="evidence" value="ECO:0007669"/>
    <property type="project" value="TreeGrafter"/>
</dbReference>
<comment type="subcellular location">
    <subcellularLocation>
        <location evidence="1">Cell membrane</location>
    </subcellularLocation>
</comment>
<dbReference type="InterPro" id="IPR007110">
    <property type="entry name" value="Ig-like_dom"/>
</dbReference>
<evidence type="ECO:0000256" key="1">
    <source>
        <dbReference type="ARBA" id="ARBA00004236"/>
    </source>
</evidence>
<evidence type="ECO:0000256" key="7">
    <source>
        <dbReference type="ARBA" id="ARBA00023180"/>
    </source>
</evidence>
<dbReference type="Pfam" id="PF13927">
    <property type="entry name" value="Ig_3"/>
    <property type="match status" value="2"/>
</dbReference>
<dbReference type="PANTHER" id="PTHR12231">
    <property type="entry name" value="CTX-RELATED TYPE I TRANSMEMBRANE PROTEIN"/>
    <property type="match status" value="1"/>
</dbReference>
<feature type="compositionally biased region" description="Basic residues" evidence="9">
    <location>
        <begin position="357"/>
        <end position="375"/>
    </location>
</feature>
<feature type="domain" description="Ig-like" evidence="10">
    <location>
        <begin position="240"/>
        <end position="334"/>
    </location>
</feature>
<evidence type="ECO:0000256" key="8">
    <source>
        <dbReference type="ARBA" id="ARBA00023319"/>
    </source>
</evidence>
<dbReference type="OrthoDB" id="10012075at2759"/>
<reference evidence="11" key="1">
    <citation type="submission" date="2021-03" db="EMBL/GenBank/DDBJ databases">
        <title>Chromosome level genome of the anhydrobiotic midge Polypedilum vanderplanki.</title>
        <authorList>
            <person name="Yoshida Y."/>
            <person name="Kikawada T."/>
            <person name="Gusev O."/>
        </authorList>
    </citation>
    <scope>NUCLEOTIDE SEQUENCE</scope>
    <source>
        <strain evidence="11">NIAS01</strain>
        <tissue evidence="11">Whole body or cell culture</tissue>
    </source>
</reference>
<dbReference type="Proteomes" id="UP001107558">
    <property type="component" value="Chromosome 2"/>
</dbReference>
<dbReference type="AlphaFoldDB" id="A0A9J6C2W9"/>
<dbReference type="PANTHER" id="PTHR12231:SF265">
    <property type="entry name" value="DPR-INTERACTING PROTEIN LAMBDA"/>
    <property type="match status" value="1"/>
</dbReference>
<dbReference type="Gene3D" id="2.60.40.10">
    <property type="entry name" value="Immunoglobulins"/>
    <property type="match status" value="3"/>
</dbReference>
<sequence length="430" mass="47993">MEIVWFVQNAIIKALLNILIVITFVKGLGQTAEQEPVFLQALDNLTVTQGRDVSFTCVVNNLGQYRVAWIKSDSKAILAIHLHMVALNPRLSVTHNGHNTWKLHISHVQLNDSGSYMCQVNTDPMRSQSGHLTVVVPPDILNSPETSADESVTNEGGNVQLLCQTTGVPEPSVQWKREDGKDIVIRNEGRDKQFMKVIEGERLTLTGVQRSDMGGYLCIATNGVPPSVSKRYDVQVNFPPSVKAVNQLVGAPVESNVQLQCIVEAFPKPLNTWYRHEDTKLYHGEKYDIKESMINSFTWQMNLTVRNLHKNDFGSYICLSENALGKSDARIRLQELRLPPKPTTTPTPYIYTTAKPQRNRNKQQHNNNHQHKSHHEGKGSGVGIKDSSGFGPNQIQIRDSDAIAASEAYTQAPAKTNGDKVEDLIHHQIN</sequence>
<keyword evidence="8" id="KW-0393">Immunoglobulin domain</keyword>
<evidence type="ECO:0000256" key="5">
    <source>
        <dbReference type="ARBA" id="ARBA00023136"/>
    </source>
</evidence>
<feature type="compositionally biased region" description="Low complexity" evidence="9">
    <location>
        <begin position="346"/>
        <end position="356"/>
    </location>
</feature>
<keyword evidence="6" id="KW-1015">Disulfide bond</keyword>
<evidence type="ECO:0000256" key="2">
    <source>
        <dbReference type="ARBA" id="ARBA00022475"/>
    </source>
</evidence>
<keyword evidence="7" id="KW-0325">Glycoprotein</keyword>
<feature type="region of interest" description="Disordered" evidence="9">
    <location>
        <begin position="338"/>
        <end position="394"/>
    </location>
</feature>
<dbReference type="InterPro" id="IPR003598">
    <property type="entry name" value="Ig_sub2"/>
</dbReference>
<dbReference type="EMBL" id="JADBJN010000002">
    <property type="protein sequence ID" value="KAG5676224.1"/>
    <property type="molecule type" value="Genomic_DNA"/>
</dbReference>
<dbReference type="InterPro" id="IPR003599">
    <property type="entry name" value="Ig_sub"/>
</dbReference>
<dbReference type="SUPFAM" id="SSF48726">
    <property type="entry name" value="Immunoglobulin"/>
    <property type="match status" value="3"/>
</dbReference>
<dbReference type="InterPro" id="IPR051170">
    <property type="entry name" value="Neural/epithelial_adhesion"/>
</dbReference>
<name>A0A9J6C2W9_POLVA</name>
<dbReference type="SMART" id="SM00409">
    <property type="entry name" value="IG"/>
    <property type="match status" value="3"/>
</dbReference>
<dbReference type="GO" id="GO:0005886">
    <property type="term" value="C:plasma membrane"/>
    <property type="evidence" value="ECO:0007669"/>
    <property type="project" value="UniProtKB-SubCell"/>
</dbReference>
<dbReference type="PROSITE" id="PS50835">
    <property type="entry name" value="IG_LIKE"/>
    <property type="match status" value="3"/>
</dbReference>
<evidence type="ECO:0000256" key="4">
    <source>
        <dbReference type="ARBA" id="ARBA00022737"/>
    </source>
</evidence>
<dbReference type="InterPro" id="IPR013783">
    <property type="entry name" value="Ig-like_fold"/>
</dbReference>
<evidence type="ECO:0000256" key="9">
    <source>
        <dbReference type="SAM" id="MobiDB-lite"/>
    </source>
</evidence>
<organism evidence="11 12">
    <name type="scientific">Polypedilum vanderplanki</name>
    <name type="common">Sleeping chironomid midge</name>
    <dbReference type="NCBI Taxonomy" id="319348"/>
    <lineage>
        <taxon>Eukaryota</taxon>
        <taxon>Metazoa</taxon>
        <taxon>Ecdysozoa</taxon>
        <taxon>Arthropoda</taxon>
        <taxon>Hexapoda</taxon>
        <taxon>Insecta</taxon>
        <taxon>Pterygota</taxon>
        <taxon>Neoptera</taxon>
        <taxon>Endopterygota</taxon>
        <taxon>Diptera</taxon>
        <taxon>Nematocera</taxon>
        <taxon>Chironomoidea</taxon>
        <taxon>Chironomidae</taxon>
        <taxon>Chironominae</taxon>
        <taxon>Polypedilum</taxon>
        <taxon>Polypedilum</taxon>
    </lineage>
</organism>
<proteinExistence type="predicted"/>
<dbReference type="InterPro" id="IPR036179">
    <property type="entry name" value="Ig-like_dom_sf"/>
</dbReference>
<dbReference type="InterPro" id="IPR013098">
    <property type="entry name" value="Ig_I-set"/>
</dbReference>
<evidence type="ECO:0000259" key="10">
    <source>
        <dbReference type="PROSITE" id="PS50835"/>
    </source>
</evidence>
<dbReference type="Pfam" id="PF07679">
    <property type="entry name" value="I-set"/>
    <property type="match status" value="1"/>
</dbReference>
<protein>
    <recommendedName>
        <fullName evidence="10">Ig-like domain-containing protein</fullName>
    </recommendedName>
</protein>
<evidence type="ECO:0000256" key="3">
    <source>
        <dbReference type="ARBA" id="ARBA00022729"/>
    </source>
</evidence>
<feature type="domain" description="Ig-like" evidence="10">
    <location>
        <begin position="138"/>
        <end position="229"/>
    </location>
</feature>
<accession>A0A9J6C2W9</accession>
<evidence type="ECO:0000313" key="12">
    <source>
        <dbReference type="Proteomes" id="UP001107558"/>
    </source>
</evidence>
<keyword evidence="2" id="KW-1003">Cell membrane</keyword>
<dbReference type="SMART" id="SM00408">
    <property type="entry name" value="IGc2"/>
    <property type="match status" value="3"/>
</dbReference>
<keyword evidence="3" id="KW-0732">Signal</keyword>
<keyword evidence="5" id="KW-0472">Membrane</keyword>
<evidence type="ECO:0000313" key="11">
    <source>
        <dbReference type="EMBL" id="KAG5676224.1"/>
    </source>
</evidence>
<comment type="caution">
    <text evidence="11">The sequence shown here is derived from an EMBL/GenBank/DDBJ whole genome shotgun (WGS) entry which is preliminary data.</text>
</comment>
<keyword evidence="12" id="KW-1185">Reference proteome</keyword>